<evidence type="ECO:0000313" key="3">
    <source>
        <dbReference type="Proteomes" id="UP000565441"/>
    </source>
</evidence>
<accession>A0A8H5M3J2</accession>
<feature type="compositionally biased region" description="Low complexity" evidence="1">
    <location>
        <begin position="72"/>
        <end position="83"/>
    </location>
</feature>
<organism evidence="2 3">
    <name type="scientific">Tricholomella constricta</name>
    <dbReference type="NCBI Taxonomy" id="117010"/>
    <lineage>
        <taxon>Eukaryota</taxon>
        <taxon>Fungi</taxon>
        <taxon>Dikarya</taxon>
        <taxon>Basidiomycota</taxon>
        <taxon>Agaricomycotina</taxon>
        <taxon>Agaricomycetes</taxon>
        <taxon>Agaricomycetidae</taxon>
        <taxon>Agaricales</taxon>
        <taxon>Tricholomatineae</taxon>
        <taxon>Lyophyllaceae</taxon>
        <taxon>Tricholomella</taxon>
    </lineage>
</organism>
<keyword evidence="3" id="KW-1185">Reference proteome</keyword>
<dbReference type="Proteomes" id="UP000565441">
    <property type="component" value="Unassembled WGS sequence"/>
</dbReference>
<feature type="region of interest" description="Disordered" evidence="1">
    <location>
        <begin position="185"/>
        <end position="243"/>
    </location>
</feature>
<feature type="region of interest" description="Disordered" evidence="1">
    <location>
        <begin position="59"/>
        <end position="170"/>
    </location>
</feature>
<name>A0A8H5M3J2_9AGAR</name>
<sequence length="293" mass="30619">MSHLDTNYGMNTDYPQRQQQQQQWPPHLLAQPTDHQHYPPFFDRASRGSSLSLNLSSLSVASPSNPSPINPSPGASSALSPSTPISPAGNPFNPHIQPTFQFDASQPPQSSPVHYTDEPILPPPPSSGGSTSSTSPYDNRRTPGPSRSSSATSSSSHLPRKRSFTSTPVLEESAMYDEARDAPMDLASSSQQPYDDIDMRFGPPSAGGATNNSGSATGNGSPVEGSGSSGAEDPAQGGGGGGVPGVGGSMTVLGKPMATNNFVTKLYQSVSLAFLIIFWLDVVGWGERVTAGF</sequence>
<reference evidence="2 3" key="1">
    <citation type="journal article" date="2020" name="ISME J.">
        <title>Uncovering the hidden diversity of litter-decomposition mechanisms in mushroom-forming fungi.</title>
        <authorList>
            <person name="Floudas D."/>
            <person name="Bentzer J."/>
            <person name="Ahren D."/>
            <person name="Johansson T."/>
            <person name="Persson P."/>
            <person name="Tunlid A."/>
        </authorList>
    </citation>
    <scope>NUCLEOTIDE SEQUENCE [LARGE SCALE GENOMIC DNA]</scope>
    <source>
        <strain evidence="2 3">CBS 661.87</strain>
    </source>
</reference>
<dbReference type="EMBL" id="JAACJP010000016">
    <property type="protein sequence ID" value="KAF5379523.1"/>
    <property type="molecule type" value="Genomic_DNA"/>
</dbReference>
<proteinExistence type="predicted"/>
<feature type="region of interest" description="Disordered" evidence="1">
    <location>
        <begin position="1"/>
        <end position="45"/>
    </location>
</feature>
<gene>
    <name evidence="2" type="ORF">D9615_006503</name>
</gene>
<dbReference type="OrthoDB" id="3070579at2759"/>
<dbReference type="AlphaFoldDB" id="A0A8H5M3J2"/>
<feature type="compositionally biased region" description="Polar residues" evidence="1">
    <location>
        <begin position="96"/>
        <end position="113"/>
    </location>
</feature>
<evidence type="ECO:0000256" key="1">
    <source>
        <dbReference type="SAM" id="MobiDB-lite"/>
    </source>
</evidence>
<feature type="compositionally biased region" description="Polar residues" evidence="1">
    <location>
        <begin position="208"/>
        <end position="220"/>
    </location>
</feature>
<feature type="compositionally biased region" description="Polar residues" evidence="1">
    <location>
        <begin position="1"/>
        <end position="15"/>
    </location>
</feature>
<protein>
    <submittedName>
        <fullName evidence="2">Uncharacterized protein</fullName>
    </submittedName>
</protein>
<feature type="compositionally biased region" description="Low complexity" evidence="1">
    <location>
        <begin position="127"/>
        <end position="136"/>
    </location>
</feature>
<evidence type="ECO:0000313" key="2">
    <source>
        <dbReference type="EMBL" id="KAF5379523.1"/>
    </source>
</evidence>
<comment type="caution">
    <text evidence="2">The sequence shown here is derived from an EMBL/GenBank/DDBJ whole genome shotgun (WGS) entry which is preliminary data.</text>
</comment>
<feature type="compositionally biased region" description="Low complexity" evidence="1">
    <location>
        <begin position="146"/>
        <end position="156"/>
    </location>
</feature>